<gene>
    <name evidence="7" type="ORF">EHS13_12560</name>
</gene>
<feature type="transmembrane region" description="Helical" evidence="5">
    <location>
        <begin position="299"/>
        <end position="317"/>
    </location>
</feature>
<dbReference type="Pfam" id="PF00092">
    <property type="entry name" value="VWA"/>
    <property type="match status" value="1"/>
</dbReference>
<evidence type="ECO:0000256" key="3">
    <source>
        <dbReference type="ARBA" id="ARBA00022989"/>
    </source>
</evidence>
<evidence type="ECO:0000259" key="6">
    <source>
        <dbReference type="PROSITE" id="PS50234"/>
    </source>
</evidence>
<dbReference type="Gene3D" id="3.40.50.410">
    <property type="entry name" value="von Willebrand factor, type A domain"/>
    <property type="match status" value="1"/>
</dbReference>
<dbReference type="InterPro" id="IPR050768">
    <property type="entry name" value="UPF0353/GerABKA_families"/>
</dbReference>
<dbReference type="KEGG" id="ppsc:EHS13_12560"/>
<dbReference type="PANTHER" id="PTHR22550">
    <property type="entry name" value="SPORE GERMINATION PROTEIN"/>
    <property type="match status" value="1"/>
</dbReference>
<dbReference type="EMBL" id="CP034235">
    <property type="protein sequence ID" value="QGQ95656.1"/>
    <property type="molecule type" value="Genomic_DNA"/>
</dbReference>
<dbReference type="PROSITE" id="PS50234">
    <property type="entry name" value="VWFA"/>
    <property type="match status" value="1"/>
</dbReference>
<keyword evidence="3 5" id="KW-1133">Transmembrane helix</keyword>
<dbReference type="SMART" id="SM00327">
    <property type="entry name" value="VWA"/>
    <property type="match status" value="1"/>
</dbReference>
<dbReference type="InterPro" id="IPR002035">
    <property type="entry name" value="VWF_A"/>
</dbReference>
<proteinExistence type="predicted"/>
<feature type="transmembrane region" description="Helical" evidence="5">
    <location>
        <begin position="46"/>
        <end position="64"/>
    </location>
</feature>
<dbReference type="AlphaFoldDB" id="A0A6B8RJS3"/>
<evidence type="ECO:0000256" key="4">
    <source>
        <dbReference type="ARBA" id="ARBA00023136"/>
    </source>
</evidence>
<evidence type="ECO:0000313" key="8">
    <source>
        <dbReference type="Proteomes" id="UP000426246"/>
    </source>
</evidence>
<keyword evidence="2 5" id="KW-0812">Transmembrane</keyword>
<keyword evidence="1" id="KW-1003">Cell membrane</keyword>
<dbReference type="Proteomes" id="UP000426246">
    <property type="component" value="Chromosome"/>
</dbReference>
<accession>A0A6B8RJS3</accession>
<dbReference type="InterPro" id="IPR036465">
    <property type="entry name" value="vWFA_dom_sf"/>
</dbReference>
<evidence type="ECO:0000256" key="2">
    <source>
        <dbReference type="ARBA" id="ARBA00022692"/>
    </source>
</evidence>
<evidence type="ECO:0000256" key="5">
    <source>
        <dbReference type="SAM" id="Phobius"/>
    </source>
</evidence>
<reference evidence="8" key="1">
    <citation type="submission" date="2018-11" db="EMBL/GenBank/DDBJ databases">
        <title>Complete genome sequence of Paenibacillus sp. ML311-T8.</title>
        <authorList>
            <person name="Nam Y.-D."/>
            <person name="Kang J."/>
            <person name="Chung W.-H."/>
            <person name="Park Y.S."/>
        </authorList>
    </citation>
    <scope>NUCLEOTIDE SEQUENCE [LARGE SCALE GENOMIC DNA]</scope>
    <source>
        <strain evidence="8">ML311-T8</strain>
    </source>
</reference>
<keyword evidence="8" id="KW-1185">Reference proteome</keyword>
<dbReference type="SUPFAM" id="SSF53300">
    <property type="entry name" value="vWA-like"/>
    <property type="match status" value="1"/>
</dbReference>
<name>A0A6B8RJS3_9BACL</name>
<protein>
    <submittedName>
        <fullName evidence="7">VWA domain-containing protein</fullName>
    </submittedName>
</protein>
<sequence>MEFKNTVFTLYVLVPVLGLIIYMLSYRKKARIMTMLRMSTNTRFKFTRIVLSVLALVFMVFSLMGPQILKGNTEVSKTGLDIYFLIDTSTSMLVQDIEPDRISRAKKIIESLISNLKGDRIGFIPFSSSAYVQMPLTDDYQMAGMYLDVMDTQMIGGGGTDIGAAINLANRSFERTSSSDRVVIILSDGEEHGSASLDVLKKINDDRLKIYAVGLGSEKGGLIPVYDSTGERRVDYKKDDTGKAITSSLQPETLEKLAASGHYYQSSVSGDEINPLLRDISALKRDDTATTKIGRYKQLYQYFLGAGILLFLAAYLLPDRRRV</sequence>
<evidence type="ECO:0000313" key="7">
    <source>
        <dbReference type="EMBL" id="QGQ95656.1"/>
    </source>
</evidence>
<keyword evidence="4 5" id="KW-0472">Membrane</keyword>
<evidence type="ECO:0000256" key="1">
    <source>
        <dbReference type="ARBA" id="ARBA00022475"/>
    </source>
</evidence>
<dbReference type="PRINTS" id="PR00453">
    <property type="entry name" value="VWFADOMAIN"/>
</dbReference>
<feature type="domain" description="VWFA" evidence="6">
    <location>
        <begin position="81"/>
        <end position="280"/>
    </location>
</feature>
<dbReference type="RefSeq" id="WP_155705328.1">
    <property type="nucleotide sequence ID" value="NZ_CP034235.1"/>
</dbReference>
<organism evidence="7 8">
    <name type="scientific">Paenibacillus psychroresistens</name>
    <dbReference type="NCBI Taxonomy" id="1778678"/>
    <lineage>
        <taxon>Bacteria</taxon>
        <taxon>Bacillati</taxon>
        <taxon>Bacillota</taxon>
        <taxon>Bacilli</taxon>
        <taxon>Bacillales</taxon>
        <taxon>Paenibacillaceae</taxon>
        <taxon>Paenibacillus</taxon>
    </lineage>
</organism>
<dbReference type="OrthoDB" id="85718at2"/>
<feature type="transmembrane region" description="Helical" evidence="5">
    <location>
        <begin position="6"/>
        <end position="25"/>
    </location>
</feature>
<dbReference type="PANTHER" id="PTHR22550:SF5">
    <property type="entry name" value="LEUCINE ZIPPER PROTEIN 4"/>
    <property type="match status" value="1"/>
</dbReference>